<dbReference type="FunFam" id="1.20.140.40:FF:000006">
    <property type="entry name" value="Pectinesterase inhibitor 3"/>
    <property type="match status" value="1"/>
</dbReference>
<dbReference type="AlphaFoldDB" id="A0A3S3NH43"/>
<accession>A0A3S3NH43</accession>
<comment type="subcellular location">
    <subcellularLocation>
        <location evidence="1">Secreted</location>
        <location evidence="1">Extracellular space</location>
    </subcellularLocation>
</comment>
<dbReference type="EMBL" id="QPKB01000006">
    <property type="protein sequence ID" value="RWR87519.1"/>
    <property type="molecule type" value="Genomic_DNA"/>
</dbReference>
<evidence type="ECO:0000256" key="2">
    <source>
        <dbReference type="ARBA" id="ARBA00022525"/>
    </source>
</evidence>
<evidence type="ECO:0000256" key="6">
    <source>
        <dbReference type="SAM" id="MobiDB-lite"/>
    </source>
</evidence>
<evidence type="ECO:0000256" key="7">
    <source>
        <dbReference type="SAM" id="Phobius"/>
    </source>
</evidence>
<organism evidence="9 10">
    <name type="scientific">Cinnamomum micranthum f. kanehirae</name>
    <dbReference type="NCBI Taxonomy" id="337451"/>
    <lineage>
        <taxon>Eukaryota</taxon>
        <taxon>Viridiplantae</taxon>
        <taxon>Streptophyta</taxon>
        <taxon>Embryophyta</taxon>
        <taxon>Tracheophyta</taxon>
        <taxon>Spermatophyta</taxon>
        <taxon>Magnoliopsida</taxon>
        <taxon>Magnoliidae</taxon>
        <taxon>Laurales</taxon>
        <taxon>Lauraceae</taxon>
        <taxon>Cinnamomum</taxon>
    </lineage>
</organism>
<dbReference type="Pfam" id="PF24994">
    <property type="entry name" value="GIL1_IRKI_C"/>
    <property type="match status" value="1"/>
</dbReference>
<dbReference type="Proteomes" id="UP000283530">
    <property type="component" value="Unassembled WGS sequence"/>
</dbReference>
<keyword evidence="7" id="KW-0472">Membrane</keyword>
<dbReference type="NCBIfam" id="TIGR01614">
    <property type="entry name" value="PME_inhib"/>
    <property type="match status" value="1"/>
</dbReference>
<feature type="region of interest" description="Disordered" evidence="6">
    <location>
        <begin position="265"/>
        <end position="288"/>
    </location>
</feature>
<feature type="domain" description="Pectinesterase inhibitor" evidence="8">
    <location>
        <begin position="128"/>
        <end position="276"/>
    </location>
</feature>
<keyword evidence="10" id="KW-1185">Reference proteome</keyword>
<keyword evidence="7" id="KW-0812">Transmembrane</keyword>
<dbReference type="InterPro" id="IPR035513">
    <property type="entry name" value="Invertase/methylesterase_inhib"/>
</dbReference>
<evidence type="ECO:0000256" key="3">
    <source>
        <dbReference type="ARBA" id="ARBA00022729"/>
    </source>
</evidence>
<dbReference type="InterPro" id="IPR051955">
    <property type="entry name" value="PME_Inhibitor"/>
</dbReference>
<evidence type="ECO:0000256" key="5">
    <source>
        <dbReference type="ARBA" id="ARBA00038471"/>
    </source>
</evidence>
<feature type="compositionally biased region" description="Basic and acidic residues" evidence="6">
    <location>
        <begin position="265"/>
        <end position="275"/>
    </location>
</feature>
<dbReference type="PANTHER" id="PTHR31080">
    <property type="entry name" value="PECTINESTERASE INHIBITOR-LIKE"/>
    <property type="match status" value="1"/>
</dbReference>
<dbReference type="GO" id="GO:0004857">
    <property type="term" value="F:enzyme inhibitor activity"/>
    <property type="evidence" value="ECO:0007669"/>
    <property type="project" value="InterPro"/>
</dbReference>
<keyword evidence="2" id="KW-0964">Secreted</keyword>
<dbReference type="OrthoDB" id="1430376at2759"/>
<dbReference type="InterPro" id="IPR006501">
    <property type="entry name" value="Pectinesterase_inhib_dom"/>
</dbReference>
<sequence length="327" mass="36282">MESIVKNVIVGEGDQRAKVGFMVMPGFKIGGSVIQCQLNLEFFASVKVGGETKTKLKVNPVCLKLSSVRKLQLGFLRLKRFLSNSKQQQQQQQQEPAHQSKAMEAVPRSTIISVVLFALLLFCGTASATTDFIKTSCKATRYPALCVKSLSMYASAIQQSPKQLARTALAVSLDRARSASKYISQLHKANGLKPRERAALKDCSNNVGDSVYELARSAQELSQAGRKGSAKFRWHISNVQTWVSAAITDEYTCVDGLAETAGNEELKGRAEEPRCPRPTPYQQRSGAREPLRRGGCIKQHCQCHGSSFFLVIFFLFNDFHSLRQWRT</sequence>
<protein>
    <submittedName>
        <fullName evidence="9">Protein-like protein</fullName>
    </submittedName>
</protein>
<keyword evidence="3" id="KW-0732">Signal</keyword>
<feature type="transmembrane region" description="Helical" evidence="7">
    <location>
        <begin position="110"/>
        <end position="128"/>
    </location>
</feature>
<dbReference type="CDD" id="cd15798">
    <property type="entry name" value="PMEI-like_3"/>
    <property type="match status" value="1"/>
</dbReference>
<dbReference type="GO" id="GO:0005576">
    <property type="term" value="C:extracellular region"/>
    <property type="evidence" value="ECO:0007669"/>
    <property type="project" value="UniProtKB-SubCell"/>
</dbReference>
<dbReference type="InterPro" id="IPR056813">
    <property type="entry name" value="GIL1_IRKI_C"/>
</dbReference>
<name>A0A3S3NH43_9MAGN</name>
<dbReference type="PANTHER" id="PTHR31080:SF87">
    <property type="entry name" value="PECTINESTERASE INHIBITOR 7"/>
    <property type="match status" value="1"/>
</dbReference>
<keyword evidence="7" id="KW-1133">Transmembrane helix</keyword>
<evidence type="ECO:0000313" key="10">
    <source>
        <dbReference type="Proteomes" id="UP000283530"/>
    </source>
</evidence>
<comment type="caution">
    <text evidence="9">The sequence shown here is derived from an EMBL/GenBank/DDBJ whole genome shotgun (WGS) entry which is preliminary data.</text>
</comment>
<evidence type="ECO:0000259" key="8">
    <source>
        <dbReference type="SMART" id="SM00856"/>
    </source>
</evidence>
<reference evidence="9 10" key="1">
    <citation type="journal article" date="2019" name="Nat. Plants">
        <title>Stout camphor tree genome fills gaps in understanding of flowering plant genome evolution.</title>
        <authorList>
            <person name="Chaw S.M."/>
            <person name="Liu Y.C."/>
            <person name="Wu Y.W."/>
            <person name="Wang H.Y."/>
            <person name="Lin C.I."/>
            <person name="Wu C.S."/>
            <person name="Ke H.M."/>
            <person name="Chang L.Y."/>
            <person name="Hsu C.Y."/>
            <person name="Yang H.T."/>
            <person name="Sudianto E."/>
            <person name="Hsu M.H."/>
            <person name="Wu K.P."/>
            <person name="Wang L.N."/>
            <person name="Leebens-Mack J.H."/>
            <person name="Tsai I.J."/>
        </authorList>
    </citation>
    <scope>NUCLEOTIDE SEQUENCE [LARGE SCALE GENOMIC DNA]</scope>
    <source>
        <strain evidence="10">cv. Chaw 1501</strain>
        <tissue evidence="9">Young leaves</tissue>
    </source>
</reference>
<dbReference type="SUPFAM" id="SSF101148">
    <property type="entry name" value="Plant invertase/pectin methylesterase inhibitor"/>
    <property type="match status" value="1"/>
</dbReference>
<gene>
    <name evidence="9" type="ORF">CKAN_01646400</name>
</gene>
<keyword evidence="4" id="KW-1015">Disulfide bond</keyword>
<dbReference type="Gene3D" id="1.20.140.40">
    <property type="entry name" value="Invertase/pectin methylesterase inhibitor family protein"/>
    <property type="match status" value="1"/>
</dbReference>
<proteinExistence type="inferred from homology"/>
<comment type="similarity">
    <text evidence="5">Belongs to the PMEI family.</text>
</comment>
<dbReference type="Pfam" id="PF04043">
    <property type="entry name" value="PMEI"/>
    <property type="match status" value="1"/>
</dbReference>
<evidence type="ECO:0000256" key="4">
    <source>
        <dbReference type="ARBA" id="ARBA00023157"/>
    </source>
</evidence>
<evidence type="ECO:0000256" key="1">
    <source>
        <dbReference type="ARBA" id="ARBA00004239"/>
    </source>
</evidence>
<dbReference type="SMART" id="SM00856">
    <property type="entry name" value="PMEI"/>
    <property type="match status" value="1"/>
</dbReference>
<evidence type="ECO:0000313" key="9">
    <source>
        <dbReference type="EMBL" id="RWR87519.1"/>
    </source>
</evidence>